<gene>
    <name evidence="1" type="ORF">PPRIM_AZ9-3.1.T0890196</name>
</gene>
<sequence length="210" mass="25267">MFLKLKAIVNLLIRQNLFSIKKINLCCLLLILFKNYTNARNTIIRNIHNKEKDQRLEKLYIQFSEIYKLQYNLNNPISIKNNKLNQMRPEVFYFTNELAKWILTSRQKQIAEKKYELQLIIKCIRINNISDFIINSSNSIRLIIQNEQSSYFRGQAYFKPPELVERIINLTCMFIEPKFKFYNIIGVNAKKSYVEKIFKINSKFRCKLYK</sequence>
<dbReference type="Proteomes" id="UP000688137">
    <property type="component" value="Unassembled WGS sequence"/>
</dbReference>
<reference evidence="1" key="1">
    <citation type="submission" date="2021-01" db="EMBL/GenBank/DDBJ databases">
        <authorList>
            <consortium name="Genoscope - CEA"/>
            <person name="William W."/>
        </authorList>
    </citation>
    <scope>NUCLEOTIDE SEQUENCE</scope>
</reference>
<evidence type="ECO:0000313" key="1">
    <source>
        <dbReference type="EMBL" id="CAD8092056.1"/>
    </source>
</evidence>
<comment type="caution">
    <text evidence="1">The sequence shown here is derived from an EMBL/GenBank/DDBJ whole genome shotgun (WGS) entry which is preliminary data.</text>
</comment>
<protein>
    <submittedName>
        <fullName evidence="1">Uncharacterized protein</fullName>
    </submittedName>
</protein>
<evidence type="ECO:0000313" key="2">
    <source>
        <dbReference type="Proteomes" id="UP000688137"/>
    </source>
</evidence>
<keyword evidence="2" id="KW-1185">Reference proteome</keyword>
<name>A0A8S1NNW8_PARPR</name>
<dbReference type="EMBL" id="CAJJDM010000092">
    <property type="protein sequence ID" value="CAD8092056.1"/>
    <property type="molecule type" value="Genomic_DNA"/>
</dbReference>
<dbReference type="AlphaFoldDB" id="A0A8S1NNW8"/>
<organism evidence="1 2">
    <name type="scientific">Paramecium primaurelia</name>
    <dbReference type="NCBI Taxonomy" id="5886"/>
    <lineage>
        <taxon>Eukaryota</taxon>
        <taxon>Sar</taxon>
        <taxon>Alveolata</taxon>
        <taxon>Ciliophora</taxon>
        <taxon>Intramacronucleata</taxon>
        <taxon>Oligohymenophorea</taxon>
        <taxon>Peniculida</taxon>
        <taxon>Parameciidae</taxon>
        <taxon>Paramecium</taxon>
    </lineage>
</organism>
<proteinExistence type="predicted"/>
<accession>A0A8S1NNW8</accession>